<proteinExistence type="inferred from homology"/>
<sequence length="480" mass="53073">MIRKYFKKEYIIIAAILMVTSCVTQKYQQPGMDVNGQLYRDTAANMASVNDSLTGDTSSIADLPYTQLFSDTVLQNLIAEGIHENLDLKTAMQRINEAYANLKQSKAAFWPSLDAGANVTFSKQSAAALNLPPEYIGSFPLSTTNYQLSLSTSWEADIWGKLKSTKKAAFANWLQSEAATRAVQTQLIANIAAYYYQLLSLDQQLKITEETLKTRVEEVKTMKALKESAVVTGAAVVQSEASRYAAEVLIPDLKRNIRETENALCVLLARTPGTIKRTSMDEQKPYSNLQTGVSSLLLKNRPDVQQAELAFRAAFENTNVARTYFYPQLTLTAQGGASTLLIKNLFDMSIFYNIVAGLTQPIFNKGLNKARLSIAKAQQQEAYYGYQQTLLNAGGEVSNALYAYQTAMEKQASRGLQIESLNKAVNYTKQLLQYSSATNYTDVLTSEQSLLAAQLSGVNDKLQELQAIVELYRALGGGWK</sequence>
<gene>
    <name evidence="3" type="ORF">SAMN05444277_101662</name>
</gene>
<dbReference type="RefSeq" id="WP_090654426.1">
    <property type="nucleotide sequence ID" value="NZ_FOXQ01000001.1"/>
</dbReference>
<organism evidence="3 4">
    <name type="scientific">Parafilimonas terrae</name>
    <dbReference type="NCBI Taxonomy" id="1465490"/>
    <lineage>
        <taxon>Bacteria</taxon>
        <taxon>Pseudomonadati</taxon>
        <taxon>Bacteroidota</taxon>
        <taxon>Chitinophagia</taxon>
        <taxon>Chitinophagales</taxon>
        <taxon>Chitinophagaceae</taxon>
        <taxon>Parafilimonas</taxon>
    </lineage>
</organism>
<comment type="subcellular location">
    <subcellularLocation>
        <location evidence="2">Cell membrane</location>
        <topology evidence="2">Lipid-anchor</topology>
    </subcellularLocation>
</comment>
<dbReference type="InterPro" id="IPR010131">
    <property type="entry name" value="MdtP/NodT-like"/>
</dbReference>
<keyword evidence="2" id="KW-0564">Palmitate</keyword>
<dbReference type="OrthoDB" id="9770517at2"/>
<dbReference type="PANTHER" id="PTHR30203:SF33">
    <property type="entry name" value="BLR4455 PROTEIN"/>
    <property type="match status" value="1"/>
</dbReference>
<dbReference type="PANTHER" id="PTHR30203">
    <property type="entry name" value="OUTER MEMBRANE CATION EFFLUX PROTEIN"/>
    <property type="match status" value="1"/>
</dbReference>
<dbReference type="GO" id="GO:0015562">
    <property type="term" value="F:efflux transmembrane transporter activity"/>
    <property type="evidence" value="ECO:0007669"/>
    <property type="project" value="InterPro"/>
</dbReference>
<keyword evidence="4" id="KW-1185">Reference proteome</keyword>
<accession>A0A1I5SA33</accession>
<reference evidence="3 4" key="1">
    <citation type="submission" date="2016-10" db="EMBL/GenBank/DDBJ databases">
        <authorList>
            <person name="de Groot N.N."/>
        </authorList>
    </citation>
    <scope>NUCLEOTIDE SEQUENCE [LARGE SCALE GENOMIC DNA]</scope>
    <source>
        <strain evidence="3 4">DSM 28286</strain>
    </source>
</reference>
<comment type="similarity">
    <text evidence="1 2">Belongs to the outer membrane factor (OMF) (TC 1.B.17) family.</text>
</comment>
<evidence type="ECO:0000256" key="2">
    <source>
        <dbReference type="RuleBase" id="RU362097"/>
    </source>
</evidence>
<dbReference type="EMBL" id="FOXQ01000001">
    <property type="protein sequence ID" value="SFP67572.1"/>
    <property type="molecule type" value="Genomic_DNA"/>
</dbReference>
<dbReference type="NCBIfam" id="TIGR01845">
    <property type="entry name" value="outer_NodT"/>
    <property type="match status" value="1"/>
</dbReference>
<keyword evidence="2" id="KW-0812">Transmembrane</keyword>
<keyword evidence="2 3" id="KW-0449">Lipoprotein</keyword>
<dbReference type="GO" id="GO:0005886">
    <property type="term" value="C:plasma membrane"/>
    <property type="evidence" value="ECO:0007669"/>
    <property type="project" value="UniProtKB-SubCell"/>
</dbReference>
<dbReference type="SUPFAM" id="SSF56954">
    <property type="entry name" value="Outer membrane efflux proteins (OEP)"/>
    <property type="match status" value="1"/>
</dbReference>
<dbReference type="Proteomes" id="UP000199031">
    <property type="component" value="Unassembled WGS sequence"/>
</dbReference>
<dbReference type="Gene3D" id="1.20.1600.10">
    <property type="entry name" value="Outer membrane efflux proteins (OEP)"/>
    <property type="match status" value="1"/>
</dbReference>
<protein>
    <submittedName>
        <fullName evidence="3">Efflux transporter, outer membrane factor (OMF) lipoprotein, NodT family</fullName>
    </submittedName>
</protein>
<evidence type="ECO:0000256" key="1">
    <source>
        <dbReference type="ARBA" id="ARBA00007613"/>
    </source>
</evidence>
<keyword evidence="2" id="KW-1134">Transmembrane beta strand</keyword>
<dbReference type="PROSITE" id="PS51257">
    <property type="entry name" value="PROKAR_LIPOPROTEIN"/>
    <property type="match status" value="1"/>
</dbReference>
<dbReference type="Pfam" id="PF02321">
    <property type="entry name" value="OEP"/>
    <property type="match status" value="2"/>
</dbReference>
<evidence type="ECO:0000313" key="4">
    <source>
        <dbReference type="Proteomes" id="UP000199031"/>
    </source>
</evidence>
<evidence type="ECO:0000313" key="3">
    <source>
        <dbReference type="EMBL" id="SFP67572.1"/>
    </source>
</evidence>
<keyword evidence="2" id="KW-0472">Membrane</keyword>
<dbReference type="Gene3D" id="2.20.200.10">
    <property type="entry name" value="Outer membrane efflux proteins (OEP)"/>
    <property type="match status" value="1"/>
</dbReference>
<dbReference type="AlphaFoldDB" id="A0A1I5SA33"/>
<dbReference type="STRING" id="1465490.SAMN05444277_101662"/>
<name>A0A1I5SA33_9BACT</name>
<dbReference type="InterPro" id="IPR003423">
    <property type="entry name" value="OMP_efflux"/>
</dbReference>